<feature type="transmembrane region" description="Helical" evidence="7">
    <location>
        <begin position="171"/>
        <end position="187"/>
    </location>
</feature>
<keyword evidence="5 7" id="KW-1133">Transmembrane helix</keyword>
<evidence type="ECO:0000256" key="5">
    <source>
        <dbReference type="ARBA" id="ARBA00022989"/>
    </source>
</evidence>
<sequence length="437" mass="46755">MAHSAMPLDTPLAPASASSKRLSAASMVGTTLEWYDFTVYNTMAALIFNKLFFPSFDPLSGTILAFSTYAVGYVSRPIGGVIFGHLGDKLGRRFVLMVTLLLMGLTTGLMGLLPTYGSIGIASPILLVALRFVQGVALGGEWAGAVLISVEHGAQDKRGRNASWTQVGPSFGTLLATGFIALITYLSSPEQFLDWGWRIPFLASILLVGFGCWVRVGVDETPHFKQLESQHRKAETPISDVFRNYWKRLLIAGGVRIGSDVLYALVVVFTLTYVTTVLNLPRPLALTAIMIGTACNALSVPFFGALSDRIGRRPVYGLGVLLAMGWAFVFFVLLDSTQPALIVAAVVGGLVIHAIMYGPQAAFVTEQFPTRVRYAGSSLAYTLAGIVGGGFAPLIIASLFRSYQSTLAISLYLLGALSLTALALLAARETGKSPLEE</sequence>
<evidence type="ECO:0000256" key="1">
    <source>
        <dbReference type="ARBA" id="ARBA00004651"/>
    </source>
</evidence>
<reference evidence="9 10" key="1">
    <citation type="journal article" date="2012" name="J. Bacteriol.">
        <title>Genome sequence of the pathogenic Herbaspirillum seropedicae strain Os34, isolated from rice roots.</title>
        <authorList>
            <person name="Ye W."/>
            <person name="Ye S."/>
            <person name="Liu J."/>
            <person name="Chang S."/>
            <person name="Chen M."/>
            <person name="Zhu B."/>
            <person name="Guo L."/>
            <person name="An Q."/>
        </authorList>
    </citation>
    <scope>NUCLEOTIDE SEQUENCE [LARGE SCALE GENOMIC DNA]</scope>
    <source>
        <strain evidence="9 10">Os34</strain>
    </source>
</reference>
<dbReference type="InterPro" id="IPR011701">
    <property type="entry name" value="MFS"/>
</dbReference>
<evidence type="ECO:0000256" key="3">
    <source>
        <dbReference type="ARBA" id="ARBA00022475"/>
    </source>
</evidence>
<feature type="transmembrane region" description="Helical" evidence="7">
    <location>
        <begin position="406"/>
        <end position="427"/>
    </location>
</feature>
<feature type="transmembrane region" description="Helical" evidence="7">
    <location>
        <begin position="125"/>
        <end position="150"/>
    </location>
</feature>
<gene>
    <name evidence="9" type="ORF">C798_24525</name>
</gene>
<dbReference type="EMBL" id="CP008956">
    <property type="protein sequence ID" value="QJQ03281.1"/>
    <property type="molecule type" value="Genomic_DNA"/>
</dbReference>
<dbReference type="GO" id="GO:0005886">
    <property type="term" value="C:plasma membrane"/>
    <property type="evidence" value="ECO:0007669"/>
    <property type="project" value="UniProtKB-SubCell"/>
</dbReference>
<feature type="transmembrane region" description="Helical" evidence="7">
    <location>
        <begin position="315"/>
        <end position="334"/>
    </location>
</feature>
<dbReference type="Proteomes" id="UP000501648">
    <property type="component" value="Chromosome"/>
</dbReference>
<dbReference type="CDD" id="cd17369">
    <property type="entry name" value="MFS_ShiA_like"/>
    <property type="match status" value="1"/>
</dbReference>
<dbReference type="InterPro" id="IPR020846">
    <property type="entry name" value="MFS_dom"/>
</dbReference>
<dbReference type="PANTHER" id="PTHR43045">
    <property type="entry name" value="SHIKIMATE TRANSPORTER"/>
    <property type="match status" value="1"/>
</dbReference>
<keyword evidence="3" id="KW-1003">Cell membrane</keyword>
<dbReference type="Pfam" id="PF07690">
    <property type="entry name" value="MFS_1"/>
    <property type="match status" value="1"/>
</dbReference>
<proteinExistence type="predicted"/>
<keyword evidence="2" id="KW-0813">Transport</keyword>
<organism evidence="9 10">
    <name type="scientific">Herbaspirillum rubrisubalbicans Os34</name>
    <dbReference type="NCBI Taxonomy" id="1235827"/>
    <lineage>
        <taxon>Bacteria</taxon>
        <taxon>Pseudomonadati</taxon>
        <taxon>Pseudomonadota</taxon>
        <taxon>Betaproteobacteria</taxon>
        <taxon>Burkholderiales</taxon>
        <taxon>Oxalobacteraceae</taxon>
        <taxon>Herbaspirillum</taxon>
    </lineage>
</organism>
<comment type="subcellular location">
    <subcellularLocation>
        <location evidence="1">Cell membrane</location>
        <topology evidence="1">Multi-pass membrane protein</topology>
    </subcellularLocation>
</comment>
<dbReference type="PROSITE" id="PS50850">
    <property type="entry name" value="MFS"/>
    <property type="match status" value="1"/>
</dbReference>
<dbReference type="PROSITE" id="PS00217">
    <property type="entry name" value="SUGAR_TRANSPORT_2"/>
    <property type="match status" value="1"/>
</dbReference>
<evidence type="ECO:0000259" key="8">
    <source>
        <dbReference type="PROSITE" id="PS50850"/>
    </source>
</evidence>
<evidence type="ECO:0000313" key="10">
    <source>
        <dbReference type="Proteomes" id="UP000501648"/>
    </source>
</evidence>
<protein>
    <submittedName>
        <fullName evidence="9">MFS transporter</fullName>
    </submittedName>
</protein>
<feature type="transmembrane region" description="Helical" evidence="7">
    <location>
        <begin position="94"/>
        <end position="113"/>
    </location>
</feature>
<evidence type="ECO:0000256" key="4">
    <source>
        <dbReference type="ARBA" id="ARBA00022692"/>
    </source>
</evidence>
<feature type="transmembrane region" description="Helical" evidence="7">
    <location>
        <begin position="199"/>
        <end position="218"/>
    </location>
</feature>
<dbReference type="Gene3D" id="1.20.1250.20">
    <property type="entry name" value="MFS general substrate transporter like domains"/>
    <property type="match status" value="2"/>
</dbReference>
<dbReference type="InterPro" id="IPR005829">
    <property type="entry name" value="Sugar_transporter_CS"/>
</dbReference>
<dbReference type="SUPFAM" id="SSF103473">
    <property type="entry name" value="MFS general substrate transporter"/>
    <property type="match status" value="1"/>
</dbReference>
<evidence type="ECO:0000256" key="7">
    <source>
        <dbReference type="SAM" id="Phobius"/>
    </source>
</evidence>
<evidence type="ECO:0000256" key="6">
    <source>
        <dbReference type="ARBA" id="ARBA00023136"/>
    </source>
</evidence>
<accession>A0A6M3ZY73</accession>
<feature type="transmembrane region" description="Helical" evidence="7">
    <location>
        <begin position="284"/>
        <end position="303"/>
    </location>
</feature>
<keyword evidence="6 7" id="KW-0472">Membrane</keyword>
<dbReference type="GO" id="GO:0022857">
    <property type="term" value="F:transmembrane transporter activity"/>
    <property type="evidence" value="ECO:0007669"/>
    <property type="project" value="InterPro"/>
</dbReference>
<evidence type="ECO:0000313" key="9">
    <source>
        <dbReference type="EMBL" id="QJQ03281.1"/>
    </source>
</evidence>
<keyword evidence="4 7" id="KW-0812">Transmembrane</keyword>
<name>A0A6M3ZY73_9BURK</name>
<feature type="transmembrane region" description="Helical" evidence="7">
    <location>
        <begin position="257"/>
        <end position="278"/>
    </location>
</feature>
<feature type="transmembrane region" description="Helical" evidence="7">
    <location>
        <begin position="340"/>
        <end position="358"/>
    </location>
</feature>
<feature type="domain" description="Major facilitator superfamily (MFS) profile" evidence="8">
    <location>
        <begin position="22"/>
        <end position="433"/>
    </location>
</feature>
<dbReference type="PANTHER" id="PTHR43045:SF1">
    <property type="entry name" value="SHIKIMATE TRANSPORTER"/>
    <property type="match status" value="1"/>
</dbReference>
<feature type="transmembrane region" description="Helical" evidence="7">
    <location>
        <begin position="379"/>
        <end position="400"/>
    </location>
</feature>
<dbReference type="InterPro" id="IPR036259">
    <property type="entry name" value="MFS_trans_sf"/>
</dbReference>
<dbReference type="FunFam" id="1.20.1250.20:FF:000001">
    <property type="entry name" value="Dicarboxylate MFS transporter"/>
    <property type="match status" value="1"/>
</dbReference>
<dbReference type="RefSeq" id="WP_017449743.1">
    <property type="nucleotide sequence ID" value="NZ_CP008956.1"/>
</dbReference>
<dbReference type="AlphaFoldDB" id="A0A6M3ZY73"/>
<evidence type="ECO:0000256" key="2">
    <source>
        <dbReference type="ARBA" id="ARBA00022448"/>
    </source>
</evidence>